<evidence type="ECO:0000313" key="2">
    <source>
        <dbReference type="Proteomes" id="UP000283841"/>
    </source>
</evidence>
<sequence length="123" mass="13539">MGRSTRLTIIIIILSPSRPENECLCTWIQPRTGDPPRVRRPSEARLEIANHHAKKTLLGSAVNILDTSGNGSNAQGYRINGMASLSAPFCAVVVGPVYRIHRNTPDAKELYSNNSSSVRESRR</sequence>
<dbReference type="EMBL" id="RCNU01000003">
    <property type="protein sequence ID" value="RWQ97158.1"/>
    <property type="molecule type" value="Genomic_DNA"/>
</dbReference>
<protein>
    <submittedName>
        <fullName evidence="1">Uncharacterized protein</fullName>
    </submittedName>
</protein>
<dbReference type="RefSeq" id="XP_028486803.1">
    <property type="nucleotide sequence ID" value="XM_028626265.1"/>
</dbReference>
<organism evidence="1 2">
    <name type="scientific">Byssochlamys spectabilis</name>
    <name type="common">Paecilomyces variotii</name>
    <dbReference type="NCBI Taxonomy" id="264951"/>
    <lineage>
        <taxon>Eukaryota</taxon>
        <taxon>Fungi</taxon>
        <taxon>Dikarya</taxon>
        <taxon>Ascomycota</taxon>
        <taxon>Pezizomycotina</taxon>
        <taxon>Eurotiomycetes</taxon>
        <taxon>Eurotiomycetidae</taxon>
        <taxon>Eurotiales</taxon>
        <taxon>Thermoascaceae</taxon>
        <taxon>Paecilomyces</taxon>
    </lineage>
</organism>
<dbReference type="GeneID" id="39595542"/>
<keyword evidence="2" id="KW-1185">Reference proteome</keyword>
<accession>A0A443HZ81</accession>
<dbReference type="VEuPathDB" id="FungiDB:C8Q69DRAFT_217859"/>
<gene>
    <name evidence="1" type="ORF">C8Q69DRAFT_217859</name>
</gene>
<proteinExistence type="predicted"/>
<evidence type="ECO:0000313" key="1">
    <source>
        <dbReference type="EMBL" id="RWQ97158.1"/>
    </source>
</evidence>
<name>A0A443HZ81_BYSSP</name>
<reference evidence="1 2" key="1">
    <citation type="journal article" date="2018" name="Front. Microbiol.">
        <title>Genomic and genetic insights into a cosmopolitan fungus, Paecilomyces variotii (Eurotiales).</title>
        <authorList>
            <person name="Urquhart A.S."/>
            <person name="Mondo S.J."/>
            <person name="Makela M.R."/>
            <person name="Hane J.K."/>
            <person name="Wiebenga A."/>
            <person name="He G."/>
            <person name="Mihaltcheva S."/>
            <person name="Pangilinan J."/>
            <person name="Lipzen A."/>
            <person name="Barry K."/>
            <person name="de Vries R.P."/>
            <person name="Grigoriev I.V."/>
            <person name="Idnurm A."/>
        </authorList>
    </citation>
    <scope>NUCLEOTIDE SEQUENCE [LARGE SCALE GENOMIC DNA]</scope>
    <source>
        <strain evidence="1 2">CBS 101075</strain>
    </source>
</reference>
<dbReference type="AlphaFoldDB" id="A0A443HZ81"/>
<dbReference type="Proteomes" id="UP000283841">
    <property type="component" value="Unassembled WGS sequence"/>
</dbReference>
<comment type="caution">
    <text evidence="1">The sequence shown here is derived from an EMBL/GenBank/DDBJ whole genome shotgun (WGS) entry which is preliminary data.</text>
</comment>